<dbReference type="InterPro" id="IPR027417">
    <property type="entry name" value="P-loop_NTPase"/>
</dbReference>
<protein>
    <submittedName>
        <fullName evidence="3">Putative ATPase, AAA superfamily</fullName>
    </submittedName>
</protein>
<organism evidence="3 4">
    <name type="scientific">Thermococcus sibiricus</name>
    <dbReference type="NCBI Taxonomy" id="172049"/>
    <lineage>
        <taxon>Archaea</taxon>
        <taxon>Methanobacteriati</taxon>
        <taxon>Methanobacteriota</taxon>
        <taxon>Thermococci</taxon>
        <taxon>Thermococcales</taxon>
        <taxon>Thermococcaceae</taxon>
        <taxon>Thermococcus</taxon>
    </lineage>
</organism>
<accession>A0A101EM83</accession>
<dbReference type="AlphaFoldDB" id="A0A101EM83"/>
<dbReference type="Proteomes" id="UP000053911">
    <property type="component" value="Unassembled WGS sequence"/>
</dbReference>
<evidence type="ECO:0000313" key="4">
    <source>
        <dbReference type="Proteomes" id="UP000053911"/>
    </source>
</evidence>
<reference evidence="4" key="1">
    <citation type="journal article" date="2015" name="MBio">
        <title>Genome-Resolved Metagenomic Analysis Reveals Roles for Candidate Phyla and Other Microbial Community Members in Biogeochemical Transformations in Oil Reservoirs.</title>
        <authorList>
            <person name="Hu P."/>
            <person name="Tom L."/>
            <person name="Singh A."/>
            <person name="Thomas B.C."/>
            <person name="Baker B.J."/>
            <person name="Piceno Y.M."/>
            <person name="Andersen G.L."/>
            <person name="Banfield J.F."/>
        </authorList>
    </citation>
    <scope>NUCLEOTIDE SEQUENCE [LARGE SCALE GENOMIC DNA]</scope>
</reference>
<feature type="domain" description="DUF4143" evidence="2">
    <location>
        <begin position="224"/>
        <end position="364"/>
    </location>
</feature>
<evidence type="ECO:0000259" key="1">
    <source>
        <dbReference type="Pfam" id="PF13173"/>
    </source>
</evidence>
<dbReference type="PANTHER" id="PTHR33295:SF21">
    <property type="entry name" value="ATPASE, AAA SUPERFAMILY-RELATED"/>
    <property type="match status" value="1"/>
</dbReference>
<evidence type="ECO:0000313" key="3">
    <source>
        <dbReference type="EMBL" id="KUK17762.1"/>
    </source>
</evidence>
<name>A0A101EM83_9EURY</name>
<gene>
    <name evidence="3" type="ORF">XD54_0948</name>
</gene>
<dbReference type="PANTHER" id="PTHR33295">
    <property type="entry name" value="ATPASE"/>
    <property type="match status" value="1"/>
</dbReference>
<dbReference type="Gene3D" id="3.40.50.300">
    <property type="entry name" value="P-loop containing nucleotide triphosphate hydrolases"/>
    <property type="match status" value="1"/>
</dbReference>
<dbReference type="EMBL" id="LGFD01000015">
    <property type="protein sequence ID" value="KUK17762.1"/>
    <property type="molecule type" value="Genomic_DNA"/>
</dbReference>
<dbReference type="SUPFAM" id="SSF52540">
    <property type="entry name" value="P-loop containing nucleoside triphosphate hydrolases"/>
    <property type="match status" value="1"/>
</dbReference>
<dbReference type="PATRIC" id="fig|172049.5.peg.1812"/>
<dbReference type="Pfam" id="PF13635">
    <property type="entry name" value="DUF4143"/>
    <property type="match status" value="1"/>
</dbReference>
<comment type="caution">
    <text evidence="3">The sequence shown here is derived from an EMBL/GenBank/DDBJ whole genome shotgun (WGS) entry which is preliminary data.</text>
</comment>
<dbReference type="Pfam" id="PF13173">
    <property type="entry name" value="AAA_14"/>
    <property type="match status" value="1"/>
</dbReference>
<dbReference type="RefSeq" id="WP_283217563.1">
    <property type="nucleotide sequence ID" value="NZ_LGFD01000015.1"/>
</dbReference>
<sequence>MISKEVWGRIIRDYLEWDVKLVERNINYSIPKVQRALVIIGPRRAGKTYLMFQIIKELLKQGVRKEETIYINLEDPRIIDTSLDDLLDLLDVYYSQFPENVKGHNYFFLDEIQTVKNWEKFVRFLLDKNQRVIVSGSSSTLLSKEIATELRGRSVPIRVYPFSFREILVSHGIKVDRFYSTYEEAKIKKLLRQYLLWGGYPEVILDFSLRRAILQEIVDLTIYRDIIERWRVTNIKALRVLFKMLASSSHLSISKAYKNLKGIGIEVGKTTVANYLEYLEDSLIFYALKPLTKSYKLQELYGFKPYLVDNGLLAVLGIEDEGRLLENLIFVELLKAGLEPNRDLFYYRTGDNKEVDFVLKEKESVREILQVTYEINNTNYEREVSALIRASRELGCNNLFIITWDQEDVIKEKGKEIKVVPLWKWLLSI</sequence>
<proteinExistence type="predicted"/>
<feature type="domain" description="AAA" evidence="1">
    <location>
        <begin position="34"/>
        <end position="168"/>
    </location>
</feature>
<dbReference type="InterPro" id="IPR041682">
    <property type="entry name" value="AAA_14"/>
</dbReference>
<evidence type="ECO:0000259" key="2">
    <source>
        <dbReference type="Pfam" id="PF13635"/>
    </source>
</evidence>
<dbReference type="InterPro" id="IPR025420">
    <property type="entry name" value="DUF4143"/>
</dbReference>